<comment type="caution">
    <text evidence="1">The sequence shown here is derived from an EMBL/GenBank/DDBJ whole genome shotgun (WGS) entry which is preliminary data.</text>
</comment>
<protein>
    <submittedName>
        <fullName evidence="1">Uncharacterized protein</fullName>
    </submittedName>
</protein>
<accession>A0A1D2QLI1</accession>
<dbReference type="Proteomes" id="UP000242502">
    <property type="component" value="Unassembled WGS sequence"/>
</dbReference>
<dbReference type="AlphaFoldDB" id="A0A1D2QLI1"/>
<reference evidence="1 2" key="1">
    <citation type="journal article" date="2016" name="Appl. Environ. Microbiol.">
        <title>Lack of Overt Genome Reduction in the Bryostatin-Producing Bryozoan Symbiont "Candidatus Endobugula sertula".</title>
        <authorList>
            <person name="Miller I.J."/>
            <person name="Vanee N."/>
            <person name="Fong S.S."/>
            <person name="Lim-Fong G.E."/>
            <person name="Kwan J.C."/>
        </authorList>
    </citation>
    <scope>NUCLEOTIDE SEQUENCE [LARGE SCALE GENOMIC DNA]</scope>
    <source>
        <strain evidence="1">AB1-4</strain>
    </source>
</reference>
<name>A0A1D2QLI1_9GAMM</name>
<gene>
    <name evidence="1" type="ORF">AB835_14250</name>
</gene>
<organism evidence="1 2">
    <name type="scientific">Candidatus Endobugula sertula</name>
    <name type="common">Bugula neritina bacterial symbiont</name>
    <dbReference type="NCBI Taxonomy" id="62101"/>
    <lineage>
        <taxon>Bacteria</taxon>
        <taxon>Pseudomonadati</taxon>
        <taxon>Pseudomonadota</taxon>
        <taxon>Gammaproteobacteria</taxon>
        <taxon>Cellvibrionales</taxon>
        <taxon>Cellvibrionaceae</taxon>
        <taxon>Candidatus Endobugula</taxon>
    </lineage>
</organism>
<evidence type="ECO:0000313" key="2">
    <source>
        <dbReference type="Proteomes" id="UP000242502"/>
    </source>
</evidence>
<sequence length="106" mass="12726">MKVIAKHKNEEQGYIEYHLVQVGSWDLFGDLVSFFEQYYDALVHVKTDGIHTRKWQIRCRDEYFMFEHNEDVGNWFYSCSDEGDSPLMHEISEELERRLSEPTESE</sequence>
<evidence type="ECO:0000313" key="1">
    <source>
        <dbReference type="EMBL" id="ODS22424.1"/>
    </source>
</evidence>
<proteinExistence type="predicted"/>
<dbReference type="EMBL" id="MDLC01000083">
    <property type="protein sequence ID" value="ODS22424.1"/>
    <property type="molecule type" value="Genomic_DNA"/>
</dbReference>